<dbReference type="Proteomes" id="UP000053758">
    <property type="component" value="Unassembled WGS sequence"/>
</dbReference>
<evidence type="ECO:0000256" key="1">
    <source>
        <dbReference type="SAM" id="MobiDB-lite"/>
    </source>
</evidence>
<dbReference type="InterPro" id="IPR029058">
    <property type="entry name" value="AB_hydrolase_fold"/>
</dbReference>
<name>A0A081CBM0_PSEA2</name>
<feature type="region of interest" description="Disordered" evidence="1">
    <location>
        <begin position="745"/>
        <end position="810"/>
    </location>
</feature>
<proteinExistence type="predicted"/>
<dbReference type="SUPFAM" id="SSF53474">
    <property type="entry name" value="alpha/beta-Hydrolases"/>
    <property type="match status" value="1"/>
</dbReference>
<protein>
    <submittedName>
        <fullName evidence="2">Uncharacterized protein</fullName>
    </submittedName>
</protein>
<dbReference type="Gene3D" id="3.40.50.1820">
    <property type="entry name" value="alpha/beta hydrolase"/>
    <property type="match status" value="1"/>
</dbReference>
<dbReference type="HOGENOM" id="CLU_294764_0_0_1"/>
<feature type="compositionally biased region" description="Basic and acidic residues" evidence="1">
    <location>
        <begin position="117"/>
        <end position="129"/>
    </location>
</feature>
<dbReference type="GO" id="GO:0006629">
    <property type="term" value="P:lipid metabolic process"/>
    <property type="evidence" value="ECO:0007669"/>
    <property type="project" value="InterPro"/>
</dbReference>
<dbReference type="PANTHER" id="PTHR11440">
    <property type="entry name" value="LECITHIN-CHOLESTEROL ACYLTRANSFERASE-RELATED"/>
    <property type="match status" value="1"/>
</dbReference>
<feature type="compositionally biased region" description="Basic and acidic residues" evidence="1">
    <location>
        <begin position="198"/>
        <end position="213"/>
    </location>
</feature>
<dbReference type="Pfam" id="PF02450">
    <property type="entry name" value="LCAT"/>
    <property type="match status" value="1"/>
</dbReference>
<dbReference type="GO" id="GO:0008374">
    <property type="term" value="F:O-acyltransferase activity"/>
    <property type="evidence" value="ECO:0007669"/>
    <property type="project" value="InterPro"/>
</dbReference>
<dbReference type="AlphaFoldDB" id="A0A081CBM0"/>
<keyword evidence="3" id="KW-1185">Reference proteome</keyword>
<dbReference type="GeneID" id="26303209"/>
<feature type="region of interest" description="Disordered" evidence="1">
    <location>
        <begin position="1"/>
        <end position="69"/>
    </location>
</feature>
<accession>A0A081CBM0</accession>
<dbReference type="InterPro" id="IPR003386">
    <property type="entry name" value="LACT/PDAT_acylTrfase"/>
</dbReference>
<feature type="compositionally biased region" description="Basic residues" evidence="1">
    <location>
        <begin position="1"/>
        <end position="10"/>
    </location>
</feature>
<feature type="compositionally biased region" description="Basic and acidic residues" evidence="1">
    <location>
        <begin position="758"/>
        <end position="773"/>
    </location>
</feature>
<dbReference type="EMBL" id="DF830071">
    <property type="protein sequence ID" value="GAK64066.1"/>
    <property type="molecule type" value="Genomic_DNA"/>
</dbReference>
<feature type="compositionally biased region" description="Polar residues" evidence="1">
    <location>
        <begin position="187"/>
        <end position="197"/>
    </location>
</feature>
<feature type="region of interest" description="Disordered" evidence="1">
    <location>
        <begin position="85"/>
        <end position="235"/>
    </location>
</feature>
<evidence type="ECO:0000313" key="2">
    <source>
        <dbReference type="EMBL" id="GAK64066.1"/>
    </source>
</evidence>
<feature type="compositionally biased region" description="Low complexity" evidence="1">
    <location>
        <begin position="100"/>
        <end position="112"/>
    </location>
</feature>
<reference evidence="2" key="1">
    <citation type="submission" date="2014-07" db="EMBL/GenBank/DDBJ databases">
        <title>Draft genome sequence of the yeast Pseudozyma antarctica JCM 10317 known as a producer of lipase B which used in a wide range of industrial applications.</title>
        <authorList>
            <person name="Morita T."/>
            <person name="Saika A."/>
            <person name="Koike H."/>
        </authorList>
    </citation>
    <scope>NUCLEOTIDE SEQUENCE</scope>
    <source>
        <strain evidence="2">JCM 10317</strain>
    </source>
</reference>
<feature type="region of interest" description="Disordered" evidence="1">
    <location>
        <begin position="822"/>
        <end position="847"/>
    </location>
</feature>
<dbReference type="RefSeq" id="XP_014657706.1">
    <property type="nucleotide sequence ID" value="XM_014802220.1"/>
</dbReference>
<feature type="region of interest" description="Disordered" evidence="1">
    <location>
        <begin position="272"/>
        <end position="304"/>
    </location>
</feature>
<evidence type="ECO:0000313" key="3">
    <source>
        <dbReference type="Proteomes" id="UP000053758"/>
    </source>
</evidence>
<sequence>MRSGSKKTLRLAHAPSGPNISPAARIEFAMSGLGEGSKKRSSFSMLTRKDLAPSTKQETEEAELANGRFIPESKRGWKYELRSSQAVTASTSKLHHVAQSSASGSTIAAAGTPRRPKTADVSELQKDKSNGPVTAASGRFVGARSTPVSPKKRTVPLAGAPFDETSSDSSSGDERNRSSSSEDDLQASHQEALQQMETLRDGVEQQRHRHPDDLVYPESYPWKPSRQDPQMRFINPAHRNPTAKQAFYDTHFGSSSNYRGLLPASGSILSLSSSKTDARRQSDNKGAGTGAASAEQGADAQSSGLVSTVMKPFTTASKLITKARRKSVGNNLELPASAAAASTDAAVQQGEEKPTRPHAVPLFRAGGDELAAQRSGFSYGLSMEDAVQVEAVVSRHSSREDLSSPDRLAEELLEPRTHAVSSSKWKEAMHSVWGFLPSFDFLASPPPADASSKGTPSVNLLEAEAIPSVKKDSGAPDYFKNLSGNVVLMGGYRGSVLRDAETNMMMWIPIKVGVGLRRPTLELGLSREAEEHSEELVYSSEMCSHIGRLVDMGKRLEERIASRRHAKVYSWGYDWRLSLGLSSRKLVAFLEQLYEASAAEPSRRRGAKVVAHSMGGLVALHALATCKDPRIFEGLVFASTPFCGTPNILGPFRFGDAALFNDTICSPRATFSFRSSFYLLPTDKRCFEVPVGEPDQDEDALTEEQKRQRFKDVDFLDPHVWDELGLSPCLELGRRQEILALARKGADNGTEAHPVQSKPEKDSVDPDKLERETSGANKANAEDEEALKGIGSPDSSERAGPNGLTMGLMEGFSDGAALTGQAGVAASPDQQAALQPENRQGALRNDATASDSSALAFDSLDYPAQSWAYLERTLGEVRQFWADIELGFDPAKHAAGQYPPLMLMTSGRTPCVRGALVGVDSASRAEDTEMQGWKDDVRAGDYSRMTYAAGDGVITRRSATTLPGRWSTLLTKRSEAETLPHDRIGKGPPFTSKPPGKARLKMDRYRMRFDGEGIVESAHRHVTLLSDVDAVGKCLEAIRRANIVRNRLPLSSPNPAS</sequence>
<organism evidence="2">
    <name type="scientific">Pseudozyma antarctica</name>
    <name type="common">Yeast</name>
    <name type="synonym">Candida antarctica</name>
    <dbReference type="NCBI Taxonomy" id="84753"/>
    <lineage>
        <taxon>Eukaryota</taxon>
        <taxon>Fungi</taxon>
        <taxon>Dikarya</taxon>
        <taxon>Basidiomycota</taxon>
        <taxon>Ustilaginomycotina</taxon>
        <taxon>Ustilaginomycetes</taxon>
        <taxon>Ustilaginales</taxon>
        <taxon>Ustilaginaceae</taxon>
        <taxon>Moesziomyces</taxon>
    </lineage>
</organism>
<feature type="region of interest" description="Disordered" evidence="1">
    <location>
        <begin position="340"/>
        <end position="359"/>
    </location>
</feature>
<gene>
    <name evidence="2" type="ORF">PAN0_004d2275</name>
</gene>